<dbReference type="GeneID" id="98307915"/>
<dbReference type="AlphaFoldDB" id="A0A0R1UZC2"/>
<keyword evidence="5" id="KW-1133">Transmembrane helix</keyword>
<comment type="subcellular location">
    <subcellularLocation>
        <location evidence="1">Membrane</location>
        <topology evidence="1">Single-pass membrane protein</topology>
    </subcellularLocation>
</comment>
<dbReference type="InterPro" id="IPR008166">
    <property type="entry name" value="Glyco_transf_92"/>
</dbReference>
<dbReference type="Pfam" id="PF01697">
    <property type="entry name" value="Glyco_transf_92"/>
    <property type="match status" value="1"/>
</dbReference>
<dbReference type="STRING" id="1423801.FD50_GL000478"/>
<evidence type="ECO:0000256" key="1">
    <source>
        <dbReference type="ARBA" id="ARBA00004167"/>
    </source>
</evidence>
<keyword evidence="4" id="KW-0812">Transmembrane</keyword>
<dbReference type="InterPro" id="IPR029044">
    <property type="entry name" value="Nucleotide-diphossugar_trans"/>
</dbReference>
<sequence length="332" mass="39026">MNFKFLLFLKAAIKRMELTIKVHDNIKSARLRKLLDICLFPAALINVVKLCLNYKTKASKKKHFKYNLALCSIIKNEAPYISEWIDYHKKIGIQHLYIYDNDSDDGLQDILTPYIKNGDVTYCKIKGMSRQHDAYNDCLNKHELEAKYIFFLDADEFVFCPNSNSNLFNIVNSFFVNQYVGGLAINWIIFGSSGYVSRSGESVTKTFLRRSEKNFEKNKHIKTVCNPRKVLGFTSAHFPVYLKKFYAINEVGEKIYGPISKQVHVDKIRINHYFTKSKREFIIKKNRGEADNFSKRSMKDFYDHDRNEVFDNSIMKKIVEENNEENYNFRNR</sequence>
<dbReference type="EMBL" id="AZFQ01000036">
    <property type="protein sequence ID" value="KRL98671.1"/>
    <property type="molecule type" value="Genomic_DNA"/>
</dbReference>
<evidence type="ECO:0000256" key="6">
    <source>
        <dbReference type="ARBA" id="ARBA00023136"/>
    </source>
</evidence>
<evidence type="ECO:0000313" key="8">
    <source>
        <dbReference type="Proteomes" id="UP000051166"/>
    </source>
</evidence>
<name>A0A0R1UZC2_9LACO</name>
<dbReference type="GO" id="GO:0016020">
    <property type="term" value="C:membrane"/>
    <property type="evidence" value="ECO:0007669"/>
    <property type="project" value="UniProtKB-SubCell"/>
</dbReference>
<evidence type="ECO:0000256" key="5">
    <source>
        <dbReference type="ARBA" id="ARBA00022989"/>
    </source>
</evidence>
<dbReference type="OrthoDB" id="1997677at2"/>
<dbReference type="SUPFAM" id="SSF53448">
    <property type="entry name" value="Nucleotide-diphospho-sugar transferases"/>
    <property type="match status" value="1"/>
</dbReference>
<dbReference type="PANTHER" id="PTHR21461">
    <property type="entry name" value="GLYCOSYLTRANSFERASE FAMILY 92 PROTEIN"/>
    <property type="match status" value="1"/>
</dbReference>
<dbReference type="PATRIC" id="fig|1423801.4.peg.487"/>
<dbReference type="Proteomes" id="UP000051166">
    <property type="component" value="Unassembled WGS sequence"/>
</dbReference>
<gene>
    <name evidence="7" type="ORF">FD50_GL000478</name>
</gene>
<keyword evidence="8" id="KW-1185">Reference proteome</keyword>
<accession>A0A0R1UZC2</accession>
<evidence type="ECO:0000256" key="4">
    <source>
        <dbReference type="ARBA" id="ARBA00022692"/>
    </source>
</evidence>
<reference evidence="7 8" key="1">
    <citation type="journal article" date="2015" name="Genome Announc.">
        <title>Expanding the biotechnology potential of lactobacilli through comparative genomics of 213 strains and associated genera.</title>
        <authorList>
            <person name="Sun Z."/>
            <person name="Harris H.M."/>
            <person name="McCann A."/>
            <person name="Guo C."/>
            <person name="Argimon S."/>
            <person name="Zhang W."/>
            <person name="Yang X."/>
            <person name="Jeffery I.B."/>
            <person name="Cooney J.C."/>
            <person name="Kagawa T.F."/>
            <person name="Liu W."/>
            <person name="Song Y."/>
            <person name="Salvetti E."/>
            <person name="Wrobel A."/>
            <person name="Rasinkangas P."/>
            <person name="Parkhill J."/>
            <person name="Rea M.C."/>
            <person name="O'Sullivan O."/>
            <person name="Ritari J."/>
            <person name="Douillard F.P."/>
            <person name="Paul Ross R."/>
            <person name="Yang R."/>
            <person name="Briner A.E."/>
            <person name="Felis G.E."/>
            <person name="de Vos W.M."/>
            <person name="Barrangou R."/>
            <person name="Klaenhammer T.R."/>
            <person name="Caufield P.W."/>
            <person name="Cui Y."/>
            <person name="Zhang H."/>
            <person name="O'Toole P.W."/>
        </authorList>
    </citation>
    <scope>NUCLEOTIDE SEQUENCE [LARGE SCALE GENOMIC DNA]</scope>
    <source>
        <strain evidence="7 8">DSM 16230</strain>
    </source>
</reference>
<keyword evidence="6" id="KW-0472">Membrane</keyword>
<evidence type="ECO:0000256" key="2">
    <source>
        <dbReference type="ARBA" id="ARBA00022676"/>
    </source>
</evidence>
<keyword evidence="3 7" id="KW-0808">Transferase</keyword>
<dbReference type="PANTHER" id="PTHR21461:SF12">
    <property type="entry name" value="GALACTAN BETA-1,4-GALACTOSYLTRANSFERASE GALS2"/>
    <property type="match status" value="1"/>
</dbReference>
<evidence type="ECO:0000313" key="7">
    <source>
        <dbReference type="EMBL" id="KRL98671.1"/>
    </source>
</evidence>
<comment type="caution">
    <text evidence="7">The sequence shown here is derived from an EMBL/GenBank/DDBJ whole genome shotgun (WGS) entry which is preliminary data.</text>
</comment>
<protein>
    <submittedName>
        <fullName evidence="7">Glycosyl transferase 2</fullName>
    </submittedName>
</protein>
<keyword evidence="2" id="KW-0328">Glycosyltransferase</keyword>
<evidence type="ECO:0000256" key="3">
    <source>
        <dbReference type="ARBA" id="ARBA00022679"/>
    </source>
</evidence>
<proteinExistence type="predicted"/>
<dbReference type="GO" id="GO:0005737">
    <property type="term" value="C:cytoplasm"/>
    <property type="evidence" value="ECO:0007669"/>
    <property type="project" value="TreeGrafter"/>
</dbReference>
<organism evidence="7 8">
    <name type="scientific">Liquorilactobacillus satsumensis DSM 16230 = JCM 12392</name>
    <dbReference type="NCBI Taxonomy" id="1423801"/>
    <lineage>
        <taxon>Bacteria</taxon>
        <taxon>Bacillati</taxon>
        <taxon>Bacillota</taxon>
        <taxon>Bacilli</taxon>
        <taxon>Lactobacillales</taxon>
        <taxon>Lactobacillaceae</taxon>
        <taxon>Liquorilactobacillus</taxon>
    </lineage>
</organism>
<dbReference type="GO" id="GO:0016757">
    <property type="term" value="F:glycosyltransferase activity"/>
    <property type="evidence" value="ECO:0007669"/>
    <property type="project" value="UniProtKB-KW"/>
</dbReference>
<dbReference type="RefSeq" id="WP_056960644.1">
    <property type="nucleotide sequence ID" value="NZ_AZFQ01000036.1"/>
</dbReference>